<dbReference type="PANTHER" id="PTHR33053:SF24">
    <property type="entry name" value="TRANSPOSASE DOMAIN-CONTAINING PROTEIN"/>
    <property type="match status" value="1"/>
</dbReference>
<dbReference type="OrthoDB" id="7554869at2759"/>
<protein>
    <submittedName>
        <fullName evidence="1">Uncharacterized protein</fullName>
    </submittedName>
</protein>
<name>A0A6G0TIW7_APHGL</name>
<reference evidence="1 2" key="1">
    <citation type="submission" date="2019-08" db="EMBL/GenBank/DDBJ databases">
        <title>The genome of the soybean aphid Biotype 1, its phylome, world population structure and adaptation to the North American continent.</title>
        <authorList>
            <person name="Giordano R."/>
            <person name="Donthu R.K."/>
            <person name="Hernandez A.G."/>
            <person name="Wright C.L."/>
            <person name="Zimin A.V."/>
        </authorList>
    </citation>
    <scope>NUCLEOTIDE SEQUENCE [LARGE SCALE GENOMIC DNA]</scope>
    <source>
        <tissue evidence="1">Whole aphids</tissue>
    </source>
</reference>
<accession>A0A6G0TIW7</accession>
<feature type="non-terminal residue" evidence="1">
    <location>
        <position position="1"/>
    </location>
</feature>
<gene>
    <name evidence="1" type="ORF">AGLY_009308</name>
</gene>
<organism evidence="1 2">
    <name type="scientific">Aphis glycines</name>
    <name type="common">Soybean aphid</name>
    <dbReference type="NCBI Taxonomy" id="307491"/>
    <lineage>
        <taxon>Eukaryota</taxon>
        <taxon>Metazoa</taxon>
        <taxon>Ecdysozoa</taxon>
        <taxon>Arthropoda</taxon>
        <taxon>Hexapoda</taxon>
        <taxon>Insecta</taxon>
        <taxon>Pterygota</taxon>
        <taxon>Neoptera</taxon>
        <taxon>Paraneoptera</taxon>
        <taxon>Hemiptera</taxon>
        <taxon>Sternorrhyncha</taxon>
        <taxon>Aphidomorpha</taxon>
        <taxon>Aphidoidea</taxon>
        <taxon>Aphididae</taxon>
        <taxon>Aphidini</taxon>
        <taxon>Aphis</taxon>
        <taxon>Aphis</taxon>
    </lineage>
</organism>
<evidence type="ECO:0000313" key="2">
    <source>
        <dbReference type="Proteomes" id="UP000475862"/>
    </source>
</evidence>
<dbReference type="Proteomes" id="UP000475862">
    <property type="component" value="Unassembled WGS sequence"/>
</dbReference>
<keyword evidence="2" id="KW-1185">Reference proteome</keyword>
<evidence type="ECO:0000313" key="1">
    <source>
        <dbReference type="EMBL" id="KAE9533267.1"/>
    </source>
</evidence>
<dbReference type="AlphaFoldDB" id="A0A6G0TIW7"/>
<dbReference type="PANTHER" id="PTHR33053">
    <property type="entry name" value="PROTEIN, PUTATIVE-RELATED"/>
    <property type="match status" value="1"/>
</dbReference>
<dbReference type="EMBL" id="VYZN01000036">
    <property type="protein sequence ID" value="KAE9533267.1"/>
    <property type="molecule type" value="Genomic_DNA"/>
</dbReference>
<proteinExistence type="predicted"/>
<sequence length="669" mass="76477">LNFCHVSVNKISLSKSTKRRKCLKGSEELNLAIESNDLNTNYRSVVCQSASTSLEHELIQDVGNVSNAILESNHSNDYDSLMVDINFDNNILIPKCSSDSDIYSSEHDNNESILTNIKNWAVQHNISHLALSNLLKVLKTNHNCFHYFPNDSRTLLKTNVSKQPLQIQAINPGTFYYFGVVNGIKSCIGKNNFPDDTIKLHLGIDGLPLTKSTNSLYWGHEKPLESNIYLLELVTELINLCTHGIDLSLGKKKVVVEAICCDAPAKSYILKIKGRTGFSSCTRCKTVGVFLERRVCFPDVLNIKRTDNEFLDKYDEDYQTSDSISILSKVPGINMVHSFPLDYMHLVCLGVVKKKFMSHNIHALLHVIDDYKQFGPLDNCSCFPYENVMQLLKKMVRSNAKPLQQVVKRYEELNMFSEGCSSPQYRFFSKNNFTIKIKSLSDCYDATKVHIMKAVNISYHLENSDEQEIMAIPVVHESKNKKILETKMTKTVKHYSKEFEKPINDVPDFKSSSNMASEHKLKNLKYNQEVSQGLKTDKFKKPGWSPLPNKIQCVLSPKDSEQWSPFKNNSDQLVLKNTTTQSNFKKINPDYNDDSEFKKQILRHIMYFKVELQLSNQNENSERLLSIENLLEGKLKNYMTNLETICMSDCSLPIDLNTLEDKALRDLEF</sequence>
<comment type="caution">
    <text evidence="1">The sequence shown here is derived from an EMBL/GenBank/DDBJ whole genome shotgun (WGS) entry which is preliminary data.</text>
</comment>